<reference evidence="1 4" key="1">
    <citation type="journal article" date="2005" name="Environ. Microbiol.">
        <title>Genetic and functional properties of uncultivated thermophilic crenarchaeotes from a subsurface gold mine as revealed by analysis of genome fragments.</title>
        <authorList>
            <person name="Nunoura T."/>
            <person name="Hirayama H."/>
            <person name="Takami H."/>
            <person name="Oida H."/>
            <person name="Nishi S."/>
            <person name="Shimamura S."/>
            <person name="Suzuki Y."/>
            <person name="Inagaki F."/>
            <person name="Takai K."/>
            <person name="Nealson K.H."/>
            <person name="Horikoshi K."/>
        </authorList>
    </citation>
    <scope>NUCLEOTIDE SEQUENCE [LARGE SCALE GENOMIC DNA]</scope>
</reference>
<evidence type="ECO:0000313" key="4">
    <source>
        <dbReference type="Proteomes" id="UP000008120"/>
    </source>
</evidence>
<protein>
    <submittedName>
        <fullName evidence="1">Archaeal flagellin FlaB</fullName>
    </submittedName>
</protein>
<accession>E6N8E1</accession>
<evidence type="ECO:0000313" key="1">
    <source>
        <dbReference type="EMBL" id="BAJ48560.1"/>
    </source>
</evidence>
<organism evidence="1 4">
    <name type="scientific">Caldiarchaeum subterraneum</name>
    <dbReference type="NCBI Taxonomy" id="311458"/>
    <lineage>
        <taxon>Archaea</taxon>
        <taxon>Nitrososphaerota</taxon>
        <taxon>Candidatus Caldarchaeales</taxon>
        <taxon>Candidatus Caldarchaeaceae</taxon>
        <taxon>Candidatus Caldarchaeum</taxon>
    </lineage>
</organism>
<dbReference type="GO" id="GO:0005198">
    <property type="term" value="F:structural molecule activity"/>
    <property type="evidence" value="ECO:0007669"/>
    <property type="project" value="InterPro"/>
</dbReference>
<dbReference type="EMBL" id="BA000048">
    <property type="protein sequence ID" value="BAJ51302.1"/>
    <property type="molecule type" value="Genomic_DNA"/>
</dbReference>
<dbReference type="InterPro" id="IPR002774">
    <property type="entry name" value="Flagellin_arc-type"/>
</dbReference>
<dbReference type="GO" id="GO:0097588">
    <property type="term" value="P:archaeal or bacterial-type flagellum-dependent cell motility"/>
    <property type="evidence" value="ECO:0007669"/>
    <property type="project" value="InterPro"/>
</dbReference>
<dbReference type="PANTHER" id="PTHR35903:SF1">
    <property type="entry name" value="FLAGELLIN B1"/>
    <property type="match status" value="1"/>
</dbReference>
<evidence type="ECO:0000313" key="2">
    <source>
        <dbReference type="EMBL" id="BAJ48594.1"/>
    </source>
</evidence>
<dbReference type="BioCyc" id="CCAL311458:G131R-1472-MONOMER"/>
<dbReference type="EMBL" id="AP011868">
    <property type="protein sequence ID" value="BAJ48560.1"/>
    <property type="molecule type" value="Genomic_DNA"/>
</dbReference>
<name>E6N8E1_CALS0</name>
<dbReference type="EMBL" id="AP011869">
    <property type="protein sequence ID" value="BAJ48594.1"/>
    <property type="molecule type" value="Genomic_DNA"/>
</dbReference>
<dbReference type="Pfam" id="PF01917">
    <property type="entry name" value="Flagellin_arch-type"/>
    <property type="match status" value="1"/>
</dbReference>
<keyword evidence="1" id="KW-0969">Cilium</keyword>
<sequence>MIAFVIVASAFSFAVLNLGLFTTQKTGEVMQAGLEETLSSIETAGAVVAKSSNGSITEIVIYIKSSVGKGEVDVRSGKLVITYRDKAIFRENIYTNNSTITTVYQVTGDGDTVLEYGEVFAVKIDVTAISGASLAPNDVFSVEIKPPQGSLLKVERRLPPSFDPVMDLT</sequence>
<evidence type="ECO:0000313" key="3">
    <source>
        <dbReference type="EMBL" id="BAJ51302.1"/>
    </source>
</evidence>
<dbReference type="Proteomes" id="UP000008120">
    <property type="component" value="Chromosome"/>
</dbReference>
<keyword evidence="1" id="KW-0282">Flagellum</keyword>
<proteinExistence type="predicted"/>
<dbReference type="PANTHER" id="PTHR35903">
    <property type="entry name" value="FLAGELLIN B1"/>
    <property type="match status" value="1"/>
</dbReference>
<keyword evidence="1" id="KW-0966">Cell projection</keyword>
<dbReference type="AlphaFoldDB" id="E6N8E1"/>
<dbReference type="STRING" id="311458.CSUB_C1451"/>
<gene>
    <name evidence="3" type="ORF">CSUB_C1451</name>
    <name evidence="1" type="ORF">HGMM_F04B03C26</name>
    <name evidence="2" type="ORF">HGMM_F30C12C12</name>
</gene>
<dbReference type="KEGG" id="csu:CSUB_C1451"/>
<reference evidence="1 4" key="2">
    <citation type="journal article" date="2011" name="Nucleic Acids Res.">
        <title>Insights into the evolution of Archaea and eukaryotic protein modifier systems revealed by the genome of a novel archaeal group.</title>
        <authorList>
            <person name="Nunoura T."/>
            <person name="Takaki Y."/>
            <person name="Kakuta J."/>
            <person name="Nishi S."/>
            <person name="Sugahara J."/>
            <person name="Kazama H."/>
            <person name="Chee G."/>
            <person name="Hattori M."/>
            <person name="Kanai A."/>
            <person name="Atomi H."/>
            <person name="Takai K."/>
            <person name="Takami H."/>
        </authorList>
    </citation>
    <scope>NUCLEOTIDE SEQUENCE [LARGE SCALE GENOMIC DNA]</scope>
</reference>